<evidence type="ECO:0000313" key="2">
    <source>
        <dbReference type="Proteomes" id="UP000637299"/>
    </source>
</evidence>
<dbReference type="Proteomes" id="UP000637299">
    <property type="component" value="Unassembled WGS sequence"/>
</dbReference>
<comment type="caution">
    <text evidence="1">The sequence shown here is derived from an EMBL/GenBank/DDBJ whole genome shotgun (WGS) entry which is preliminary data.</text>
</comment>
<name>A0ABR8Z9C0_9FLAO</name>
<keyword evidence="1" id="KW-0413">Isomerase</keyword>
<protein>
    <submittedName>
        <fullName evidence="1">Peptidylprolyl isomerase</fullName>
    </submittedName>
</protein>
<organism evidence="1 2">
    <name type="scientific">Chryseobacterium caseinilyticum</name>
    <dbReference type="NCBI Taxonomy" id="2771428"/>
    <lineage>
        <taxon>Bacteria</taxon>
        <taxon>Pseudomonadati</taxon>
        <taxon>Bacteroidota</taxon>
        <taxon>Flavobacteriia</taxon>
        <taxon>Flavobacteriales</taxon>
        <taxon>Weeksellaceae</taxon>
        <taxon>Chryseobacterium group</taxon>
        <taxon>Chryseobacterium</taxon>
    </lineage>
</organism>
<reference evidence="1 2" key="1">
    <citation type="submission" date="2020-09" db="EMBL/GenBank/DDBJ databases">
        <title>Genome seq and assembly of Chryseobacterium sp.</title>
        <authorList>
            <person name="Chhetri G."/>
        </authorList>
    </citation>
    <scope>NUCLEOTIDE SEQUENCE [LARGE SCALE GENOMIC DNA]</scope>
    <source>
        <strain evidence="1 2">GCR10</strain>
    </source>
</reference>
<dbReference type="RefSeq" id="WP_191735302.1">
    <property type="nucleotide sequence ID" value="NZ_JACYFS010000001.1"/>
</dbReference>
<evidence type="ECO:0000313" key="1">
    <source>
        <dbReference type="EMBL" id="MBD8081535.1"/>
    </source>
</evidence>
<gene>
    <name evidence="1" type="ORF">IC610_03745</name>
</gene>
<sequence>MKKLILFSALILSQLYFSQTSGGIRIVESKKTDLKSELPKDKIKMYDSNFQSFVSAMKNSDKTKISSLLSEKVKEIVTDEHIKKLSGGISFDRKMEVYKSGYQTIINNETYPAIQYKFADDKSVPPADLVTAIFEENGKILGIKPEFRQ</sequence>
<accession>A0ABR8Z9C0</accession>
<proteinExistence type="predicted"/>
<dbReference type="GO" id="GO:0016853">
    <property type="term" value="F:isomerase activity"/>
    <property type="evidence" value="ECO:0007669"/>
    <property type="project" value="UniProtKB-KW"/>
</dbReference>
<keyword evidence="2" id="KW-1185">Reference proteome</keyword>
<dbReference type="EMBL" id="JACYFS010000001">
    <property type="protein sequence ID" value="MBD8081535.1"/>
    <property type="molecule type" value="Genomic_DNA"/>
</dbReference>